<reference evidence="2" key="1">
    <citation type="submission" date="2022-07" db="EMBL/GenBank/DDBJ databases">
        <authorList>
            <person name="Trinca V."/>
            <person name="Uliana J.V.C."/>
            <person name="Torres T.T."/>
            <person name="Ward R.J."/>
            <person name="Monesi N."/>
        </authorList>
    </citation>
    <scope>NUCLEOTIDE SEQUENCE</scope>
    <source>
        <strain evidence="2">HSMRA1968</strain>
        <tissue evidence="2">Whole embryos</tissue>
    </source>
</reference>
<comment type="caution">
    <text evidence="2">The sequence shown here is derived from an EMBL/GenBank/DDBJ whole genome shotgun (WGS) entry which is preliminary data.</text>
</comment>
<dbReference type="Proteomes" id="UP001151699">
    <property type="component" value="Chromosome B"/>
</dbReference>
<name>A0A9Q0N3K2_9DIPT</name>
<evidence type="ECO:0000313" key="2">
    <source>
        <dbReference type="EMBL" id="KAJ6642201.1"/>
    </source>
</evidence>
<organism evidence="2 3">
    <name type="scientific">Pseudolycoriella hygida</name>
    <dbReference type="NCBI Taxonomy" id="35572"/>
    <lineage>
        <taxon>Eukaryota</taxon>
        <taxon>Metazoa</taxon>
        <taxon>Ecdysozoa</taxon>
        <taxon>Arthropoda</taxon>
        <taxon>Hexapoda</taxon>
        <taxon>Insecta</taxon>
        <taxon>Pterygota</taxon>
        <taxon>Neoptera</taxon>
        <taxon>Endopterygota</taxon>
        <taxon>Diptera</taxon>
        <taxon>Nematocera</taxon>
        <taxon>Sciaroidea</taxon>
        <taxon>Sciaridae</taxon>
        <taxon>Pseudolycoriella</taxon>
    </lineage>
</organism>
<protein>
    <submittedName>
        <fullName evidence="2">Uncharacterized protein</fullName>
    </submittedName>
</protein>
<accession>A0A9Q0N3K2</accession>
<proteinExistence type="predicted"/>
<feature type="non-terminal residue" evidence="2">
    <location>
        <position position="1"/>
    </location>
</feature>
<keyword evidence="1" id="KW-0732">Signal</keyword>
<feature type="signal peptide" evidence="1">
    <location>
        <begin position="1"/>
        <end position="22"/>
    </location>
</feature>
<gene>
    <name evidence="2" type="ORF">Bhyg_07148</name>
</gene>
<feature type="chain" id="PRO_5040334894" evidence="1">
    <location>
        <begin position="23"/>
        <end position="122"/>
    </location>
</feature>
<dbReference type="AlphaFoldDB" id="A0A9Q0N3K2"/>
<keyword evidence="3" id="KW-1185">Reference proteome</keyword>
<evidence type="ECO:0000313" key="3">
    <source>
        <dbReference type="Proteomes" id="UP001151699"/>
    </source>
</evidence>
<sequence>QSKLYLPLHVFQLLHLLRLCLSDSQNNRVLQKIATNHNVENFNQPSDTTVKLIKGMQNLKMSKSVRILTRHEIFVTVRRNASQIIGKRALSTEKLCAMKPKRQQKAKCQKIYAQHKRKKSQN</sequence>
<dbReference type="EMBL" id="WJQU01000002">
    <property type="protein sequence ID" value="KAJ6642201.1"/>
    <property type="molecule type" value="Genomic_DNA"/>
</dbReference>
<evidence type="ECO:0000256" key="1">
    <source>
        <dbReference type="SAM" id="SignalP"/>
    </source>
</evidence>